<keyword evidence="1" id="KW-0472">Membrane</keyword>
<evidence type="ECO:0000313" key="3">
    <source>
        <dbReference type="RefSeq" id="XP_002732280.1"/>
    </source>
</evidence>
<name>A0ABM0GL33_SACKO</name>
<keyword evidence="1" id="KW-0812">Transmembrane</keyword>
<keyword evidence="1" id="KW-1133">Transmembrane helix</keyword>
<dbReference type="PANTHER" id="PTHR14256:SF3">
    <property type="entry name" value="NORMAL MUCOSA OF ESOPHAGUS-SPECIFIC GENE 1 PROTEIN"/>
    <property type="match status" value="1"/>
</dbReference>
<organism evidence="2 3">
    <name type="scientific">Saccoglossus kowalevskii</name>
    <name type="common">Acorn worm</name>
    <dbReference type="NCBI Taxonomy" id="10224"/>
    <lineage>
        <taxon>Eukaryota</taxon>
        <taxon>Metazoa</taxon>
        <taxon>Hemichordata</taxon>
        <taxon>Enteropneusta</taxon>
        <taxon>Harrimaniidae</taxon>
        <taxon>Saccoglossus</taxon>
    </lineage>
</organism>
<dbReference type="GeneID" id="100370496"/>
<dbReference type="Pfam" id="PF06522">
    <property type="entry name" value="B12D"/>
    <property type="match status" value="1"/>
</dbReference>
<dbReference type="RefSeq" id="XP_002732280.1">
    <property type="nucleotide sequence ID" value="XM_002732234.2"/>
</dbReference>
<gene>
    <name evidence="3" type="primary">LOC100370496</name>
</gene>
<dbReference type="PANTHER" id="PTHR14256">
    <property type="entry name" value="NADH-UBIQUINONE OXIDOREDUCTASE MLRQ SUBUNIT"/>
    <property type="match status" value="1"/>
</dbReference>
<dbReference type="Proteomes" id="UP000694865">
    <property type="component" value="Unplaced"/>
</dbReference>
<protein>
    <submittedName>
        <fullName evidence="3">Normal mucosa of esophagus-specific gene 1 protein-like</fullName>
    </submittedName>
</protein>
<evidence type="ECO:0000256" key="1">
    <source>
        <dbReference type="SAM" id="Phobius"/>
    </source>
</evidence>
<proteinExistence type="predicted"/>
<reference evidence="3" key="1">
    <citation type="submission" date="2025-08" db="UniProtKB">
        <authorList>
            <consortium name="RefSeq"/>
        </authorList>
    </citation>
    <scope>IDENTIFICATION</scope>
    <source>
        <tissue evidence="3">Testes</tissue>
    </source>
</reference>
<sequence>MPLSPAQFLKKHYELTPLVGIISFVGVLAVSAISYAAYQKTDVVFRKRANPFPYYEINPSSPQKLLTLKQIYKPDPKLEALRRDIGSPPSPYAKSE</sequence>
<feature type="transmembrane region" description="Helical" evidence="1">
    <location>
        <begin position="15"/>
        <end position="38"/>
    </location>
</feature>
<dbReference type="InterPro" id="IPR010530">
    <property type="entry name" value="B12D"/>
</dbReference>
<accession>A0ABM0GL33</accession>
<keyword evidence="2" id="KW-1185">Reference proteome</keyword>
<evidence type="ECO:0000313" key="2">
    <source>
        <dbReference type="Proteomes" id="UP000694865"/>
    </source>
</evidence>